<feature type="active site" description="Proton acceptor" evidence="10">
    <location>
        <position position="155"/>
    </location>
</feature>
<organism evidence="14 15">
    <name type="scientific">Shewanella mangrovi</name>
    <dbReference type="NCBI Taxonomy" id="1515746"/>
    <lineage>
        <taxon>Bacteria</taxon>
        <taxon>Pseudomonadati</taxon>
        <taxon>Pseudomonadota</taxon>
        <taxon>Gammaproteobacteria</taxon>
        <taxon>Alteromonadales</taxon>
        <taxon>Shewanellaceae</taxon>
        <taxon>Shewanella</taxon>
    </lineage>
</organism>
<dbReference type="EMBL" id="JPEO01000002">
    <property type="protein sequence ID" value="KFZ38664.1"/>
    <property type="molecule type" value="Genomic_DNA"/>
</dbReference>
<dbReference type="FunFam" id="3.40.50.720:FF:000037">
    <property type="entry name" value="3-oxoacyl-[acyl-carrier-protein] reductase FabG"/>
    <property type="match status" value="1"/>
</dbReference>
<keyword evidence="5 12" id="KW-0276">Fatty acid metabolism</keyword>
<evidence type="ECO:0000256" key="6">
    <source>
        <dbReference type="ARBA" id="ARBA00022857"/>
    </source>
</evidence>
<evidence type="ECO:0000256" key="3">
    <source>
        <dbReference type="ARBA" id="ARBA00006484"/>
    </source>
</evidence>
<evidence type="ECO:0000256" key="4">
    <source>
        <dbReference type="ARBA" id="ARBA00022516"/>
    </source>
</evidence>
<evidence type="ECO:0000256" key="12">
    <source>
        <dbReference type="RuleBase" id="RU366074"/>
    </source>
</evidence>
<feature type="binding site" evidence="11">
    <location>
        <position position="188"/>
    </location>
    <ligand>
        <name>NADP(+)</name>
        <dbReference type="ChEBI" id="CHEBI:58349"/>
    </ligand>
</feature>
<feature type="binding site" evidence="11">
    <location>
        <begin position="16"/>
        <end position="19"/>
    </location>
    <ligand>
        <name>NADP(+)</name>
        <dbReference type="ChEBI" id="CHEBI:58349"/>
    </ligand>
</feature>
<dbReference type="InterPro" id="IPR011284">
    <property type="entry name" value="3oxo_ACP_reduc"/>
</dbReference>
<comment type="function">
    <text evidence="1 12">Catalyzes the NADPH-dependent reduction of beta-ketoacyl-ACP substrates to beta-hydroxyacyl-ACP products, the first reductive step in the elongation cycle of fatty acid biosynthesis.</text>
</comment>
<keyword evidence="7 12" id="KW-0560">Oxidoreductase</keyword>
<comment type="catalytic activity">
    <reaction evidence="12">
        <text>a (3R)-hydroxyacyl-[ACP] + NADP(+) = a 3-oxoacyl-[ACP] + NADPH + H(+)</text>
        <dbReference type="Rhea" id="RHEA:17397"/>
        <dbReference type="Rhea" id="RHEA-COMP:9916"/>
        <dbReference type="Rhea" id="RHEA-COMP:9945"/>
        <dbReference type="ChEBI" id="CHEBI:15378"/>
        <dbReference type="ChEBI" id="CHEBI:57783"/>
        <dbReference type="ChEBI" id="CHEBI:58349"/>
        <dbReference type="ChEBI" id="CHEBI:78776"/>
        <dbReference type="ChEBI" id="CHEBI:78827"/>
        <dbReference type="EC" id="1.1.1.100"/>
    </reaction>
</comment>
<dbReference type="PRINTS" id="PR00080">
    <property type="entry name" value="SDRFAMILY"/>
</dbReference>
<proteinExistence type="inferred from homology"/>
<dbReference type="PANTHER" id="PTHR42879">
    <property type="entry name" value="3-OXOACYL-(ACYL-CARRIER-PROTEIN) REDUCTASE"/>
    <property type="match status" value="1"/>
</dbReference>
<evidence type="ECO:0000259" key="13">
    <source>
        <dbReference type="SMART" id="SM00822"/>
    </source>
</evidence>
<sequence>MSFAIDLSGKVALVTGASRGIGKSIATTLAAAGATVFGTATSEKGAAAISAYLGENGQGLVLNVTDPESIENLFKSIKEKAGDIDILVNNAGITRDNLLMRMKEDEWQDIIDTNLTSLFRLSKPVLRAMMKKRHGRIISIGSVVGTMGNPGQANYAAAKAGLIGFTKSLAREVASRQITVNAIAPGFIQTDMTDELTEDQQKAIMSQVPMERLGQAQEIANAVLFLASDAAAYITGETLHVNGGMYMV</sequence>
<dbReference type="EC" id="1.1.1.100" evidence="12"/>
<dbReference type="AlphaFoldDB" id="A0A094JKT0"/>
<evidence type="ECO:0000313" key="15">
    <source>
        <dbReference type="Proteomes" id="UP000029264"/>
    </source>
</evidence>
<keyword evidence="9 12" id="KW-0275">Fatty acid biosynthesis</keyword>
<comment type="similarity">
    <text evidence="3 12">Belongs to the short-chain dehydrogenases/reductases (SDR) family.</text>
</comment>
<dbReference type="SUPFAM" id="SSF51735">
    <property type="entry name" value="NAD(P)-binding Rossmann-fold domains"/>
    <property type="match status" value="1"/>
</dbReference>
<dbReference type="NCBIfam" id="NF009466">
    <property type="entry name" value="PRK12826.1-2"/>
    <property type="match status" value="1"/>
</dbReference>
<evidence type="ECO:0000256" key="5">
    <source>
        <dbReference type="ARBA" id="ARBA00022832"/>
    </source>
</evidence>
<dbReference type="GO" id="GO:0030497">
    <property type="term" value="P:fatty acid elongation"/>
    <property type="evidence" value="ECO:0007669"/>
    <property type="project" value="UniProtKB-ARBA"/>
</dbReference>
<keyword evidence="15" id="KW-1185">Reference proteome</keyword>
<evidence type="ECO:0000256" key="9">
    <source>
        <dbReference type="ARBA" id="ARBA00023160"/>
    </source>
</evidence>
<name>A0A094JKT0_9GAMM</name>
<dbReference type="PANTHER" id="PTHR42879:SF2">
    <property type="entry name" value="3-OXOACYL-[ACYL-CARRIER-PROTEIN] REDUCTASE FABG"/>
    <property type="match status" value="1"/>
</dbReference>
<dbReference type="Pfam" id="PF13561">
    <property type="entry name" value="adh_short_C2"/>
    <property type="match status" value="1"/>
</dbReference>
<dbReference type="Proteomes" id="UP000029264">
    <property type="component" value="Unassembled WGS sequence"/>
</dbReference>
<dbReference type="InterPro" id="IPR050259">
    <property type="entry name" value="SDR"/>
</dbReference>
<feature type="binding site" evidence="11">
    <location>
        <begin position="155"/>
        <end position="159"/>
    </location>
    <ligand>
        <name>NADP(+)</name>
        <dbReference type="ChEBI" id="CHEBI:58349"/>
    </ligand>
</feature>
<evidence type="ECO:0000256" key="1">
    <source>
        <dbReference type="ARBA" id="ARBA00002607"/>
    </source>
</evidence>
<dbReference type="RefSeq" id="WP_037440016.1">
    <property type="nucleotide sequence ID" value="NZ_JPEO01000002.1"/>
</dbReference>
<dbReference type="InterPro" id="IPR020904">
    <property type="entry name" value="Sc_DH/Rdtase_CS"/>
</dbReference>
<dbReference type="GO" id="GO:0004316">
    <property type="term" value="F:3-oxoacyl-[acyl-carrier-protein] reductase (NADPH) activity"/>
    <property type="evidence" value="ECO:0007669"/>
    <property type="project" value="UniProtKB-UniRule"/>
</dbReference>
<dbReference type="GO" id="GO:0051287">
    <property type="term" value="F:NAD binding"/>
    <property type="evidence" value="ECO:0007669"/>
    <property type="project" value="UniProtKB-UniRule"/>
</dbReference>
<dbReference type="eggNOG" id="COG1028">
    <property type="taxonomic scope" value="Bacteria"/>
</dbReference>
<evidence type="ECO:0000256" key="7">
    <source>
        <dbReference type="ARBA" id="ARBA00023002"/>
    </source>
</evidence>
<comment type="subunit">
    <text evidence="12">Homotetramer.</text>
</comment>
<comment type="caution">
    <text evidence="14">The sequence shown here is derived from an EMBL/GenBank/DDBJ whole genome shotgun (WGS) entry which is preliminary data.</text>
</comment>
<dbReference type="NCBIfam" id="TIGR01830">
    <property type="entry name" value="3oxo_ACP_reduc"/>
    <property type="match status" value="1"/>
</dbReference>
<dbReference type="STRING" id="1515746.HR45_04365"/>
<comment type="pathway">
    <text evidence="2 12">Lipid metabolism; fatty acid biosynthesis.</text>
</comment>
<accession>A0A094JKT0</accession>
<protein>
    <recommendedName>
        <fullName evidence="12">3-oxoacyl-[acyl-carrier-protein] reductase</fullName>
        <ecNumber evidence="12">1.1.1.100</ecNumber>
    </recommendedName>
</protein>
<dbReference type="Gene3D" id="3.40.50.720">
    <property type="entry name" value="NAD(P)-binding Rossmann-like Domain"/>
    <property type="match status" value="1"/>
</dbReference>
<feature type="binding site" evidence="11">
    <location>
        <position position="90"/>
    </location>
    <ligand>
        <name>NADP(+)</name>
        <dbReference type="ChEBI" id="CHEBI:58349"/>
    </ligand>
</feature>
<dbReference type="PROSITE" id="PS00061">
    <property type="entry name" value="ADH_SHORT"/>
    <property type="match status" value="1"/>
</dbReference>
<dbReference type="SMART" id="SM00822">
    <property type="entry name" value="PKS_KR"/>
    <property type="match status" value="1"/>
</dbReference>
<dbReference type="PRINTS" id="PR00081">
    <property type="entry name" value="GDHRDH"/>
</dbReference>
<evidence type="ECO:0000313" key="14">
    <source>
        <dbReference type="EMBL" id="KFZ38664.1"/>
    </source>
</evidence>
<evidence type="ECO:0000256" key="2">
    <source>
        <dbReference type="ARBA" id="ARBA00005194"/>
    </source>
</evidence>
<evidence type="ECO:0000256" key="8">
    <source>
        <dbReference type="ARBA" id="ARBA00023098"/>
    </source>
</evidence>
<dbReference type="NCBIfam" id="NF009464">
    <property type="entry name" value="PRK12824.1"/>
    <property type="match status" value="1"/>
</dbReference>
<dbReference type="InterPro" id="IPR036291">
    <property type="entry name" value="NAD(P)-bd_dom_sf"/>
</dbReference>
<evidence type="ECO:0000256" key="11">
    <source>
        <dbReference type="PIRSR" id="PIRSR611284-2"/>
    </source>
</evidence>
<keyword evidence="8 12" id="KW-0443">Lipid metabolism</keyword>
<reference evidence="14 15" key="1">
    <citation type="submission" date="2014-06" db="EMBL/GenBank/DDBJ databases">
        <title>Shewanella sp. YQH10.</title>
        <authorList>
            <person name="Liu Y."/>
            <person name="Zeng R."/>
        </authorList>
    </citation>
    <scope>NUCLEOTIDE SEQUENCE [LARGE SCALE GENOMIC DNA]</scope>
    <source>
        <strain evidence="14 15">YQH10</strain>
    </source>
</reference>
<feature type="domain" description="Ketoreductase" evidence="13">
    <location>
        <begin position="10"/>
        <end position="186"/>
    </location>
</feature>
<keyword evidence="4 12" id="KW-0444">Lipid biosynthesis</keyword>
<dbReference type="InterPro" id="IPR057326">
    <property type="entry name" value="KR_dom"/>
</dbReference>
<gene>
    <name evidence="14" type="primary">fabG</name>
    <name evidence="14" type="ORF">HR45_04365</name>
</gene>
<feature type="binding site" evidence="11">
    <location>
        <begin position="63"/>
        <end position="64"/>
    </location>
    <ligand>
        <name>NADP(+)</name>
        <dbReference type="ChEBI" id="CHEBI:58349"/>
    </ligand>
</feature>
<dbReference type="NCBIfam" id="NF005559">
    <property type="entry name" value="PRK07231.1"/>
    <property type="match status" value="1"/>
</dbReference>
<dbReference type="InterPro" id="IPR002347">
    <property type="entry name" value="SDR_fam"/>
</dbReference>
<dbReference type="OrthoDB" id="9804774at2"/>
<dbReference type="UniPathway" id="UPA00094"/>
<dbReference type="NCBIfam" id="NF004197">
    <property type="entry name" value="PRK05653.1-1"/>
    <property type="match status" value="1"/>
</dbReference>
<evidence type="ECO:0000256" key="10">
    <source>
        <dbReference type="PIRSR" id="PIRSR611284-1"/>
    </source>
</evidence>
<keyword evidence="6 11" id="KW-0521">NADP</keyword>
<dbReference type="CDD" id="cd05333">
    <property type="entry name" value="BKR_SDR_c"/>
    <property type="match status" value="1"/>
</dbReference>
<feature type="binding site" evidence="11">
    <location>
        <position position="41"/>
    </location>
    <ligand>
        <name>NADP(+)</name>
        <dbReference type="ChEBI" id="CHEBI:58349"/>
    </ligand>
</feature>